<dbReference type="PANTHER" id="PTHR30055">
    <property type="entry name" value="HTH-TYPE TRANSCRIPTIONAL REGULATOR RUTR"/>
    <property type="match status" value="1"/>
</dbReference>
<dbReference type="InterPro" id="IPR036271">
    <property type="entry name" value="Tet_transcr_reg_TetR-rel_C_sf"/>
</dbReference>
<dbReference type="InterPro" id="IPR050109">
    <property type="entry name" value="HTH-type_TetR-like_transc_reg"/>
</dbReference>
<dbReference type="PROSITE" id="PS50977">
    <property type="entry name" value="HTH_TETR_2"/>
    <property type="match status" value="1"/>
</dbReference>
<sequence>MSARQVFTRESADIRKEALIAACAHCLATQGAQGTSVRSISVEAGVSSGLLRHYFDGIDALVAATYRATGARVAKALHDAVEGVPADDPRGRLLAFVTASFREPIADPELLATWIAFWSLSRTDSVIGQIHGEIYADNRRDMEQLIAACPGAPDDARLMAVALTALVDGLWLELSLGNAPFSVDEAEVLAEKWLDSLLA</sequence>
<evidence type="ECO:0000259" key="6">
    <source>
        <dbReference type="PROSITE" id="PS50977"/>
    </source>
</evidence>
<keyword evidence="3 5" id="KW-0238">DNA-binding</keyword>
<dbReference type="Pfam" id="PF00440">
    <property type="entry name" value="TetR_N"/>
    <property type="match status" value="1"/>
</dbReference>
<dbReference type="GO" id="GO:0003700">
    <property type="term" value="F:DNA-binding transcription factor activity"/>
    <property type="evidence" value="ECO:0007669"/>
    <property type="project" value="TreeGrafter"/>
</dbReference>
<gene>
    <name evidence="7" type="ORF">EUU23_01375</name>
</gene>
<evidence type="ECO:0000256" key="5">
    <source>
        <dbReference type="PROSITE-ProRule" id="PRU00335"/>
    </source>
</evidence>
<dbReference type="GO" id="GO:0000976">
    <property type="term" value="F:transcription cis-regulatory region binding"/>
    <property type="evidence" value="ECO:0007669"/>
    <property type="project" value="TreeGrafter"/>
</dbReference>
<dbReference type="InterPro" id="IPR009057">
    <property type="entry name" value="Homeodomain-like_sf"/>
</dbReference>
<keyword evidence="4" id="KW-0804">Transcription</keyword>
<keyword evidence="2" id="KW-0805">Transcription regulation</keyword>
<dbReference type="Pfam" id="PF13977">
    <property type="entry name" value="TetR_C_6"/>
    <property type="match status" value="1"/>
</dbReference>
<keyword evidence="1" id="KW-0678">Repressor</keyword>
<dbReference type="Proteomes" id="UP000471147">
    <property type="component" value="Unassembled WGS sequence"/>
</dbReference>
<evidence type="ECO:0000256" key="3">
    <source>
        <dbReference type="ARBA" id="ARBA00023125"/>
    </source>
</evidence>
<evidence type="ECO:0000256" key="2">
    <source>
        <dbReference type="ARBA" id="ARBA00023015"/>
    </source>
</evidence>
<dbReference type="SUPFAM" id="SSF48498">
    <property type="entry name" value="Tetracyclin repressor-like, C-terminal domain"/>
    <property type="match status" value="1"/>
</dbReference>
<evidence type="ECO:0000313" key="7">
    <source>
        <dbReference type="EMBL" id="MVZ96351.1"/>
    </source>
</evidence>
<dbReference type="OrthoDB" id="9809265at2"/>
<comment type="caution">
    <text evidence="7">The sequence shown here is derived from an EMBL/GenBank/DDBJ whole genome shotgun (WGS) entry which is preliminary data.</text>
</comment>
<dbReference type="PANTHER" id="PTHR30055:SF228">
    <property type="entry name" value="TRANSCRIPTIONAL REGULATOR-RELATED"/>
    <property type="match status" value="1"/>
</dbReference>
<dbReference type="InterPro" id="IPR001647">
    <property type="entry name" value="HTH_TetR"/>
</dbReference>
<protein>
    <submittedName>
        <fullName evidence="7">TetR family transcriptional regulator</fullName>
    </submittedName>
</protein>
<dbReference type="AlphaFoldDB" id="A0A6I4LTH2"/>
<dbReference type="InterPro" id="IPR039538">
    <property type="entry name" value="BetI_C"/>
</dbReference>
<dbReference type="SUPFAM" id="SSF46689">
    <property type="entry name" value="Homeodomain-like"/>
    <property type="match status" value="1"/>
</dbReference>
<name>A0A6I4LTH2_9SPHN</name>
<reference evidence="7 8" key="1">
    <citation type="submission" date="2019-01" db="EMBL/GenBank/DDBJ databases">
        <title>Sphingorhabdus lacus sp.nov., isolated from an oligotrophic freshwater lake.</title>
        <authorList>
            <person name="Park M."/>
        </authorList>
    </citation>
    <scope>NUCLEOTIDE SEQUENCE [LARGE SCALE GENOMIC DNA]</scope>
    <source>
        <strain evidence="7 8">IMCC26285</strain>
    </source>
</reference>
<proteinExistence type="predicted"/>
<dbReference type="Gene3D" id="1.10.357.10">
    <property type="entry name" value="Tetracycline Repressor, domain 2"/>
    <property type="match status" value="1"/>
</dbReference>
<feature type="domain" description="HTH tetR-type" evidence="6">
    <location>
        <begin position="13"/>
        <end position="73"/>
    </location>
</feature>
<dbReference type="EMBL" id="SDWJ01000001">
    <property type="protein sequence ID" value="MVZ96351.1"/>
    <property type="molecule type" value="Genomic_DNA"/>
</dbReference>
<dbReference type="RefSeq" id="WP_160352347.1">
    <property type="nucleotide sequence ID" value="NZ_SDWJ01000001.1"/>
</dbReference>
<feature type="DNA-binding region" description="H-T-H motif" evidence="5">
    <location>
        <begin position="36"/>
        <end position="55"/>
    </location>
</feature>
<evidence type="ECO:0000256" key="4">
    <source>
        <dbReference type="ARBA" id="ARBA00023163"/>
    </source>
</evidence>
<accession>A0A6I4LTH2</accession>
<evidence type="ECO:0000256" key="1">
    <source>
        <dbReference type="ARBA" id="ARBA00022491"/>
    </source>
</evidence>
<organism evidence="7 8">
    <name type="scientific">Sphingorhabdus profundilacus</name>
    <dbReference type="NCBI Taxonomy" id="2509718"/>
    <lineage>
        <taxon>Bacteria</taxon>
        <taxon>Pseudomonadati</taxon>
        <taxon>Pseudomonadota</taxon>
        <taxon>Alphaproteobacteria</taxon>
        <taxon>Sphingomonadales</taxon>
        <taxon>Sphingomonadaceae</taxon>
        <taxon>Sphingorhabdus</taxon>
    </lineage>
</organism>
<keyword evidence="8" id="KW-1185">Reference proteome</keyword>
<evidence type="ECO:0000313" key="8">
    <source>
        <dbReference type="Proteomes" id="UP000471147"/>
    </source>
</evidence>